<dbReference type="InterPro" id="IPR019117">
    <property type="entry name" value="CRISPR-assoc_protein_Cmr3"/>
</dbReference>
<keyword evidence="2" id="KW-1185">Reference proteome</keyword>
<dbReference type="OrthoDB" id="6162707at2"/>
<dbReference type="Gene3D" id="3.30.70.2940">
    <property type="match status" value="1"/>
</dbReference>
<reference evidence="1 2" key="1">
    <citation type="submission" date="2013-12" db="EMBL/GenBank/DDBJ databases">
        <authorList>
            <person name="Stott M."/>
        </authorList>
    </citation>
    <scope>NUCLEOTIDE SEQUENCE [LARGE SCALE GENOMIC DNA]</scope>
    <source>
        <strain evidence="1 2">K22</strain>
    </source>
</reference>
<dbReference type="AlphaFoldDB" id="A0A0B6X1I3"/>
<name>A0A0B6X1I3_9BACT</name>
<evidence type="ECO:0000313" key="2">
    <source>
        <dbReference type="Proteomes" id="UP000031518"/>
    </source>
</evidence>
<accession>A0A0B6X1I3</accession>
<sequence>MSFALVIQPHDVLLFRDGKPFSAGTDIRARSLFPPTPFTIQGAIRARVLFSSGVSPADYAQGTIPAAQQLHNLIGTPQGGYGQLRLRGLFLARRKNDQWVRYFPVPADVKRLKGSYILLKPLQQPQHSFWQSNLPDNLFTPWLRTTEHIEDAQGWISEEDLRRYLAGNAPQEVLEESCFVEREHRFGIALERAQRTVRESFLYLAEFLRLKEGVAFWVEVEGISPSHLGGDTGFLQLGGEARAAYYTIQPSAVSSLPSPPNPLPERFKVVLLTPAWFSDGWQPQGGNWGQFFNGSVRLVSAIIPRYQPIGGAYVDDQRRKGAFQKPMRRFVPAGSVYFFEHDGTASWAGQPFTETPSGEGDYGQIGFGTCVIGEWNYA</sequence>
<reference evidence="1 2" key="2">
    <citation type="submission" date="2015-01" db="EMBL/GenBank/DDBJ databases">
        <title>Complete genome sequence of Pyrinomonas methylaliphatogenes type strain K22T.</title>
        <authorList>
            <person name="Lee K.C.Y."/>
            <person name="Power J.F."/>
            <person name="Dunfield P.F."/>
            <person name="Morgan X.C."/>
            <person name="Huttenhower C."/>
            <person name="Stott M.B."/>
        </authorList>
    </citation>
    <scope>NUCLEOTIDE SEQUENCE [LARGE SCALE GENOMIC DNA]</scope>
    <source>
        <strain evidence="1 2">K22</strain>
    </source>
</reference>
<dbReference type="Pfam" id="PF09700">
    <property type="entry name" value="Cas_Cmr3"/>
    <property type="match status" value="1"/>
</dbReference>
<dbReference type="STRING" id="454194.PYK22_03205"/>
<evidence type="ECO:0000313" key="1">
    <source>
        <dbReference type="EMBL" id="CDM67156.1"/>
    </source>
</evidence>
<dbReference type="EMBL" id="CBXV010000009">
    <property type="protein sequence ID" value="CDM67156.1"/>
    <property type="molecule type" value="Genomic_DNA"/>
</dbReference>
<dbReference type="RefSeq" id="WP_041979403.1">
    <property type="nucleotide sequence ID" value="NZ_CBXV010000009.1"/>
</dbReference>
<dbReference type="Gene3D" id="2.60.40.4350">
    <property type="match status" value="1"/>
</dbReference>
<organism evidence="1 2">
    <name type="scientific">Pyrinomonas methylaliphatogenes</name>
    <dbReference type="NCBI Taxonomy" id="454194"/>
    <lineage>
        <taxon>Bacteria</taxon>
        <taxon>Pseudomonadati</taxon>
        <taxon>Acidobacteriota</taxon>
        <taxon>Blastocatellia</taxon>
        <taxon>Blastocatellales</taxon>
        <taxon>Pyrinomonadaceae</taxon>
        <taxon>Pyrinomonas</taxon>
    </lineage>
</organism>
<dbReference type="NCBIfam" id="TIGR01888">
    <property type="entry name" value="cas_cmr3"/>
    <property type="match status" value="1"/>
</dbReference>
<gene>
    <name evidence="1" type="ORF">PYK22_03205</name>
</gene>
<dbReference type="InterPro" id="IPR010165">
    <property type="entry name" value="CRISPR-Cmr3_IIIB"/>
</dbReference>
<proteinExistence type="predicted"/>
<protein>
    <submittedName>
        <fullName evidence="1">CRISPR type III-B/RAMP module-associated protein Cmr3</fullName>
    </submittedName>
</protein>
<dbReference type="Proteomes" id="UP000031518">
    <property type="component" value="Unassembled WGS sequence"/>
</dbReference>